<dbReference type="PROSITE" id="PS50240">
    <property type="entry name" value="TRYPSIN_DOM"/>
    <property type="match status" value="1"/>
</dbReference>
<feature type="domain" description="Peptidase S1" evidence="8">
    <location>
        <begin position="1"/>
        <end position="220"/>
    </location>
</feature>
<dbReference type="Gene3D" id="2.40.10.10">
    <property type="entry name" value="Trypsin-like serine proteases"/>
    <property type="match status" value="2"/>
</dbReference>
<evidence type="ECO:0000259" key="8">
    <source>
        <dbReference type="PROSITE" id="PS50240"/>
    </source>
</evidence>
<evidence type="ECO:0000256" key="2">
    <source>
        <dbReference type="ARBA" id="ARBA00022837"/>
    </source>
</evidence>
<reference evidence="9" key="1">
    <citation type="journal article" date="2015" name="Insect Biochem. Mol. Biol.">
        <title>An insight into the sialome of the horse fly, Tabanus bromius.</title>
        <authorList>
            <person name="Ribeiro J.M."/>
            <person name="Kazimirova M."/>
            <person name="Takac P."/>
            <person name="Andersen J.F."/>
            <person name="Francischetti I.M."/>
        </authorList>
    </citation>
    <scope>NUCLEOTIDE SEQUENCE</scope>
</reference>
<dbReference type="Pfam" id="PF00089">
    <property type="entry name" value="Trypsin"/>
    <property type="match status" value="1"/>
</dbReference>
<dbReference type="InterPro" id="IPR043504">
    <property type="entry name" value="Peptidase_S1_PA_chymotrypsin"/>
</dbReference>
<dbReference type="InterPro" id="IPR033116">
    <property type="entry name" value="TRYPSIN_SER"/>
</dbReference>
<feature type="non-terminal residue" evidence="9">
    <location>
        <position position="220"/>
    </location>
</feature>
<dbReference type="GO" id="GO:0004252">
    <property type="term" value="F:serine-type endopeptidase activity"/>
    <property type="evidence" value="ECO:0007669"/>
    <property type="project" value="InterPro"/>
</dbReference>
<dbReference type="PROSITE" id="PS00134">
    <property type="entry name" value="TRYPSIN_HIS"/>
    <property type="match status" value="1"/>
</dbReference>
<dbReference type="PROSITE" id="PS00135">
    <property type="entry name" value="TRYPSIN_SER"/>
    <property type="match status" value="1"/>
</dbReference>
<name>A0A0K8TK82_TABBR</name>
<evidence type="ECO:0000256" key="4">
    <source>
        <dbReference type="ARBA" id="ARBA00023157"/>
    </source>
</evidence>
<dbReference type="SUPFAM" id="SSF50494">
    <property type="entry name" value="Trypsin-like serine proteases"/>
    <property type="match status" value="1"/>
</dbReference>
<dbReference type="InterPro" id="IPR051487">
    <property type="entry name" value="Ser/Thr_Proteases_Immune/Dev"/>
</dbReference>
<dbReference type="PRINTS" id="PR00722">
    <property type="entry name" value="CHYMOTRYPSIN"/>
</dbReference>
<dbReference type="GO" id="GO:0006508">
    <property type="term" value="P:proteolysis"/>
    <property type="evidence" value="ECO:0007669"/>
    <property type="project" value="UniProtKB-KW"/>
</dbReference>
<dbReference type="InterPro" id="IPR001314">
    <property type="entry name" value="Peptidase_S1A"/>
</dbReference>
<evidence type="ECO:0000256" key="1">
    <source>
        <dbReference type="ARBA" id="ARBA00022729"/>
    </source>
</evidence>
<dbReference type="InterPro" id="IPR001254">
    <property type="entry name" value="Trypsin_dom"/>
</dbReference>
<dbReference type="AlphaFoldDB" id="A0A0K8TK82"/>
<sequence length="220" mass="24138">IIGGNVTRIGEFPWMALLTYTKPGGKTGFHCGGALINNRYVLTASHCVNGKAIPKDWQLSHVRLGEYDIKSDQDCYLDDCVGPEAILDVAIEKKIPHELYDPPSKNQYHDIALLRLAQPVQYNDFIKPICLPRTQQLRSRNLVGDSLDVAGWGRTENSSQSSIKLKASVLGVDLQKCNEVYEKYNVVLEDTQMCAGGERGIDSCSGDSGGPLMAADLIPD</sequence>
<keyword evidence="4" id="KW-1015">Disulfide bond</keyword>
<evidence type="ECO:0000256" key="7">
    <source>
        <dbReference type="RuleBase" id="RU363034"/>
    </source>
</evidence>
<dbReference type="InterPro" id="IPR009003">
    <property type="entry name" value="Peptidase_S1_PA"/>
</dbReference>
<feature type="non-terminal residue" evidence="9">
    <location>
        <position position="1"/>
    </location>
</feature>
<keyword evidence="1" id="KW-0732">Signal</keyword>
<dbReference type="CDD" id="cd00190">
    <property type="entry name" value="Tryp_SPc"/>
    <property type="match status" value="1"/>
</dbReference>
<keyword evidence="3" id="KW-0865">Zymogen</keyword>
<dbReference type="InterPro" id="IPR018114">
    <property type="entry name" value="TRYPSIN_HIS"/>
</dbReference>
<proteinExistence type="evidence at transcript level"/>
<dbReference type="EMBL" id="GDAI01002994">
    <property type="protein sequence ID" value="JAI14609.1"/>
    <property type="molecule type" value="mRNA"/>
</dbReference>
<organism evidence="9">
    <name type="scientific">Tabanus bromius</name>
    <name type="common">Band-eyed brown horse fly</name>
    <dbReference type="NCBI Taxonomy" id="304241"/>
    <lineage>
        <taxon>Eukaryota</taxon>
        <taxon>Metazoa</taxon>
        <taxon>Ecdysozoa</taxon>
        <taxon>Arthropoda</taxon>
        <taxon>Hexapoda</taxon>
        <taxon>Insecta</taxon>
        <taxon>Pterygota</taxon>
        <taxon>Neoptera</taxon>
        <taxon>Endopterygota</taxon>
        <taxon>Diptera</taxon>
        <taxon>Brachycera</taxon>
        <taxon>Tabanomorpha</taxon>
        <taxon>Tabanoidea</taxon>
        <taxon>Tabanidae</taxon>
        <taxon>Tabanus</taxon>
    </lineage>
</organism>
<keyword evidence="5" id="KW-0325">Glycoprotein</keyword>
<keyword evidence="7 9" id="KW-0645">Protease</keyword>
<evidence type="ECO:0000313" key="9">
    <source>
        <dbReference type="EMBL" id="JAI14609.1"/>
    </source>
</evidence>
<dbReference type="PANTHER" id="PTHR24256">
    <property type="entry name" value="TRYPTASE-RELATED"/>
    <property type="match status" value="1"/>
</dbReference>
<keyword evidence="7" id="KW-0720">Serine protease</keyword>
<protein>
    <submittedName>
        <fullName evidence="9">Putative serine protease easter</fullName>
    </submittedName>
</protein>
<keyword evidence="7" id="KW-0378">Hydrolase</keyword>
<evidence type="ECO:0000256" key="3">
    <source>
        <dbReference type="ARBA" id="ARBA00023145"/>
    </source>
</evidence>
<keyword evidence="2" id="KW-0106">Calcium</keyword>
<accession>A0A0K8TK82</accession>
<comment type="similarity">
    <text evidence="6">Belongs to the peptidase S1 family. CLIP subfamily.</text>
</comment>
<dbReference type="FunFam" id="2.40.10.10:FF:000028">
    <property type="entry name" value="Serine protease easter"/>
    <property type="match status" value="1"/>
</dbReference>
<dbReference type="SMART" id="SM00020">
    <property type="entry name" value="Tryp_SPc"/>
    <property type="match status" value="1"/>
</dbReference>
<evidence type="ECO:0000256" key="6">
    <source>
        <dbReference type="ARBA" id="ARBA00024195"/>
    </source>
</evidence>
<evidence type="ECO:0000256" key="5">
    <source>
        <dbReference type="ARBA" id="ARBA00023180"/>
    </source>
</evidence>